<dbReference type="Pfam" id="PF07676">
    <property type="entry name" value="PD40"/>
    <property type="match status" value="2"/>
</dbReference>
<dbReference type="RefSeq" id="WP_184176347.1">
    <property type="nucleotide sequence ID" value="NZ_JACHGF010000007.1"/>
</dbReference>
<dbReference type="AlphaFoldDB" id="A0A840TR69"/>
<dbReference type="EMBL" id="JACHGF010000007">
    <property type="protein sequence ID" value="MBB5285814.1"/>
    <property type="molecule type" value="Genomic_DNA"/>
</dbReference>
<dbReference type="PROSITE" id="PS51257">
    <property type="entry name" value="PROKAR_LIPOPROTEIN"/>
    <property type="match status" value="1"/>
</dbReference>
<accession>A0A840TR69</accession>
<dbReference type="InterPro" id="IPR011659">
    <property type="entry name" value="WD40"/>
</dbReference>
<evidence type="ECO:0000313" key="2">
    <source>
        <dbReference type="Proteomes" id="UP000557307"/>
    </source>
</evidence>
<keyword evidence="2" id="KW-1185">Reference proteome</keyword>
<proteinExistence type="predicted"/>
<sequence>MKKSMLLLGVALGLQGCFLVPILYTDKDGRFMQEVVNLEEFNSEFDDYNSNLAQNRYGELNLVFSSKRNKKEYLNLVHYEASLRYDEKKKVVNGLLKGYLGGGINERYNATSWLASYANGDFNVYGPNVLSMKHDFPWVATEPEVLTLFYADDAAGRMQIKYLYYDQNKETKGPFTFDMLNSTGNDAYPTFSQQGDKIYFCSDRAGTFDLYEVTIQGTHGTRLESFVNPKNYSIRKMDELSSPYHDKCPYLYGNTLVFVSDRPGGQGGFDIYYSTLEDGRWSPPLNAGSRINTAANEYRPILPDLSNFNYNLMLFSSDRPGGKGGYDLYMTGLTERKYW</sequence>
<dbReference type="Proteomes" id="UP000557307">
    <property type="component" value="Unassembled WGS sequence"/>
</dbReference>
<protein>
    <submittedName>
        <fullName evidence="1">Uncharacterized protein</fullName>
    </submittedName>
</protein>
<dbReference type="InterPro" id="IPR011042">
    <property type="entry name" value="6-blade_b-propeller_TolB-like"/>
</dbReference>
<reference evidence="1 2" key="1">
    <citation type="submission" date="2020-08" db="EMBL/GenBank/DDBJ databases">
        <title>Genomic Encyclopedia of Type Strains, Phase IV (KMG-IV): sequencing the most valuable type-strain genomes for metagenomic binning, comparative biology and taxonomic classification.</title>
        <authorList>
            <person name="Goeker M."/>
        </authorList>
    </citation>
    <scope>NUCLEOTIDE SEQUENCE [LARGE SCALE GENOMIC DNA]</scope>
    <source>
        <strain evidence="1 2">DSM 105074</strain>
    </source>
</reference>
<comment type="caution">
    <text evidence="1">The sequence shown here is derived from an EMBL/GenBank/DDBJ whole genome shotgun (WGS) entry which is preliminary data.</text>
</comment>
<gene>
    <name evidence="1" type="ORF">HNQ92_003974</name>
</gene>
<dbReference type="SUPFAM" id="SSF82171">
    <property type="entry name" value="DPP6 N-terminal domain-like"/>
    <property type="match status" value="1"/>
</dbReference>
<dbReference type="Gene3D" id="2.120.10.30">
    <property type="entry name" value="TolB, C-terminal domain"/>
    <property type="match status" value="1"/>
</dbReference>
<name>A0A840TR69_9BACT</name>
<evidence type="ECO:0000313" key="1">
    <source>
        <dbReference type="EMBL" id="MBB5285814.1"/>
    </source>
</evidence>
<organism evidence="1 2">
    <name type="scientific">Rhabdobacter roseus</name>
    <dbReference type="NCBI Taxonomy" id="1655419"/>
    <lineage>
        <taxon>Bacteria</taxon>
        <taxon>Pseudomonadati</taxon>
        <taxon>Bacteroidota</taxon>
        <taxon>Cytophagia</taxon>
        <taxon>Cytophagales</taxon>
        <taxon>Cytophagaceae</taxon>
        <taxon>Rhabdobacter</taxon>
    </lineage>
</organism>